<accession>A0AAE3W2K0</accession>
<dbReference type="NCBIfam" id="TIGR03061">
    <property type="entry name" value="pip_yhgE_Nterm"/>
    <property type="match status" value="1"/>
</dbReference>
<dbReference type="InterPro" id="IPR017501">
    <property type="entry name" value="Phage_infect_YhgE_C"/>
</dbReference>
<feature type="transmembrane region" description="Helical" evidence="5">
    <location>
        <begin position="599"/>
        <end position="618"/>
    </location>
</feature>
<dbReference type="NCBIfam" id="TIGR03062">
    <property type="entry name" value="pip_yhgE_Cterm"/>
    <property type="match status" value="1"/>
</dbReference>
<evidence type="ECO:0000256" key="2">
    <source>
        <dbReference type="ARBA" id="ARBA00022692"/>
    </source>
</evidence>
<comment type="subcellular location">
    <subcellularLocation>
        <location evidence="1">Membrane</location>
        <topology evidence="1">Multi-pass membrane protein</topology>
    </subcellularLocation>
</comment>
<dbReference type="GO" id="GO:0016020">
    <property type="term" value="C:membrane"/>
    <property type="evidence" value="ECO:0007669"/>
    <property type="project" value="UniProtKB-SubCell"/>
</dbReference>
<keyword evidence="2 5" id="KW-0812">Transmembrane</keyword>
<reference evidence="7 8" key="1">
    <citation type="submission" date="2023-07" db="EMBL/GenBank/DDBJ databases">
        <title>Sequencing the genomes of 1000 actinobacteria strains.</title>
        <authorList>
            <person name="Klenk H.-P."/>
        </authorList>
    </citation>
    <scope>NUCLEOTIDE SEQUENCE [LARGE SCALE GENOMIC DNA]</scope>
    <source>
        <strain evidence="7 8">DSM 44709</strain>
    </source>
</reference>
<feature type="transmembrane region" description="Helical" evidence="5">
    <location>
        <begin position="493"/>
        <end position="517"/>
    </location>
</feature>
<evidence type="ECO:0000313" key="8">
    <source>
        <dbReference type="Proteomes" id="UP001240236"/>
    </source>
</evidence>
<feature type="transmembrane region" description="Helical" evidence="5">
    <location>
        <begin position="538"/>
        <end position="559"/>
    </location>
</feature>
<gene>
    <name evidence="7" type="ORF">J2S42_003954</name>
</gene>
<feature type="transmembrane region" description="Helical" evidence="5">
    <location>
        <begin position="571"/>
        <end position="592"/>
    </location>
</feature>
<feature type="transmembrane region" description="Helical" evidence="5">
    <location>
        <begin position="652"/>
        <end position="675"/>
    </location>
</feature>
<dbReference type="InterPro" id="IPR051328">
    <property type="entry name" value="T7SS_ABC-Transporter"/>
</dbReference>
<evidence type="ECO:0000313" key="7">
    <source>
        <dbReference type="EMBL" id="MDQ0367285.1"/>
    </source>
</evidence>
<evidence type="ECO:0000256" key="5">
    <source>
        <dbReference type="SAM" id="Phobius"/>
    </source>
</evidence>
<keyword evidence="3 5" id="KW-1133">Transmembrane helix</keyword>
<dbReference type="PANTHER" id="PTHR43077:SF5">
    <property type="entry name" value="PHAGE INFECTION PROTEIN"/>
    <property type="match status" value="1"/>
</dbReference>
<dbReference type="GO" id="GO:0140359">
    <property type="term" value="F:ABC-type transporter activity"/>
    <property type="evidence" value="ECO:0007669"/>
    <property type="project" value="InterPro"/>
</dbReference>
<name>A0AAE3W2K0_9ACTN</name>
<evidence type="ECO:0000256" key="1">
    <source>
        <dbReference type="ARBA" id="ARBA00004141"/>
    </source>
</evidence>
<evidence type="ECO:0000256" key="4">
    <source>
        <dbReference type="ARBA" id="ARBA00023136"/>
    </source>
</evidence>
<dbReference type="AlphaFoldDB" id="A0AAE3W2K0"/>
<organism evidence="7 8">
    <name type="scientific">Catenuloplanes indicus</name>
    <dbReference type="NCBI Taxonomy" id="137267"/>
    <lineage>
        <taxon>Bacteria</taxon>
        <taxon>Bacillati</taxon>
        <taxon>Actinomycetota</taxon>
        <taxon>Actinomycetes</taxon>
        <taxon>Micromonosporales</taxon>
        <taxon>Micromonosporaceae</taxon>
        <taxon>Catenuloplanes</taxon>
    </lineage>
</organism>
<protein>
    <submittedName>
        <fullName evidence="7">Membrane protein</fullName>
    </submittedName>
</protein>
<comment type="caution">
    <text evidence="7">The sequence shown here is derived from an EMBL/GenBank/DDBJ whole genome shotgun (WGS) entry which is preliminary data.</text>
</comment>
<dbReference type="EMBL" id="JAUSUZ010000001">
    <property type="protein sequence ID" value="MDQ0367285.1"/>
    <property type="molecule type" value="Genomic_DNA"/>
</dbReference>
<dbReference type="RefSeq" id="WP_307241231.1">
    <property type="nucleotide sequence ID" value="NZ_JAUSUZ010000001.1"/>
</dbReference>
<proteinExistence type="predicted"/>
<feature type="transmembrane region" description="Helical" evidence="5">
    <location>
        <begin position="21"/>
        <end position="41"/>
    </location>
</feature>
<dbReference type="PANTHER" id="PTHR43077">
    <property type="entry name" value="TRANSPORT PERMEASE YVFS-RELATED"/>
    <property type="match status" value="1"/>
</dbReference>
<keyword evidence="4 5" id="KW-0472">Membrane</keyword>
<evidence type="ECO:0000256" key="3">
    <source>
        <dbReference type="ARBA" id="ARBA00022989"/>
    </source>
</evidence>
<dbReference type="InterPro" id="IPR017500">
    <property type="entry name" value="Phage_infect_YhgE_N"/>
</dbReference>
<dbReference type="Proteomes" id="UP001240236">
    <property type="component" value="Unassembled WGS sequence"/>
</dbReference>
<feature type="domain" description="ABC-2 type transporter transmembrane" evidence="6">
    <location>
        <begin position="477"/>
        <end position="672"/>
    </location>
</feature>
<sequence>MSAVRLAVSELRRLTAGRTPRLVVLALAAVPLLYGGLYLYANSDPYARLDRVPAALVIDDVGATQRDGSLMQAGAQVGTELVEDGAFDWRRTTADAAEAGVRDGEFDFALRIPADFSAALISTTEAVEGGGPPRAGTIVLTTNDANNYVVHTIAAQVATKIQDSLSRQIGTRAAERFLLGFQHIYERTSEAADGADKLAEGAGKAHDGAEKIANSSAKLAGGDHDLLGSARDLAAAAQAGGAGARTLATGADDLAGGLSTLRTSSAALPGSARTLADGAASVAAGAREAATAAGGFADPDVPAGAAVSSPDAELTGRLAALGVPEGEVAALGARLDEIRAALATSRANMAALATRLDSLALGAEQVDAGATALARTVPGFTAGINDAAVGAAALNTGATRLADGSDTISKGAIALRDGLAASASGSAKLADGSADLEQGLGTLATNARDLATGLRGGLAEIPRLDDSTRAATAGTIADPVDVQTVRQNEAANYGAGLAPFFLSLAAWIGGYVLFLLVRPLSTRAMAANQSGLRVAVGGWLAPALLGAAQMGLLFAVVLFPLRFDPVHPAGMAAFMMLASATFIAIIHMLNAWLGAVGQFLGLVLMVLQLVSAGGTFPWQTIPAPLHGLHHVLPMSYSVEGLRHLMYGGDLMAVGRAVSILVAYLLGALLLTALGARRHRVWTVARIKPEVVL</sequence>
<keyword evidence="8" id="KW-1185">Reference proteome</keyword>
<evidence type="ECO:0000259" key="6">
    <source>
        <dbReference type="Pfam" id="PF12698"/>
    </source>
</evidence>
<dbReference type="Pfam" id="PF12698">
    <property type="entry name" value="ABC2_membrane_3"/>
    <property type="match status" value="1"/>
</dbReference>
<dbReference type="InterPro" id="IPR013525">
    <property type="entry name" value="ABC2_TM"/>
</dbReference>